<dbReference type="EMBL" id="DS027694">
    <property type="protein sequence ID" value="EAW20334.1"/>
    <property type="molecule type" value="Genomic_DNA"/>
</dbReference>
<dbReference type="HOGENOM" id="CLU_1876002_0_0_1"/>
<organism evidence="1 2">
    <name type="scientific">Neosartorya fischeri (strain ATCC 1020 / DSM 3700 / CBS 544.65 / FGSC A1164 / JCM 1740 / NRRL 181 / WB 181)</name>
    <name type="common">Aspergillus fischerianus</name>
    <dbReference type="NCBI Taxonomy" id="331117"/>
    <lineage>
        <taxon>Eukaryota</taxon>
        <taxon>Fungi</taxon>
        <taxon>Dikarya</taxon>
        <taxon>Ascomycota</taxon>
        <taxon>Pezizomycotina</taxon>
        <taxon>Eurotiomycetes</taxon>
        <taxon>Eurotiomycetidae</taxon>
        <taxon>Eurotiales</taxon>
        <taxon>Aspergillaceae</taxon>
        <taxon>Aspergillus</taxon>
        <taxon>Aspergillus subgen. Fumigati</taxon>
    </lineage>
</organism>
<accession>A1DBU4</accession>
<evidence type="ECO:0000313" key="1">
    <source>
        <dbReference type="EMBL" id="EAW20334.1"/>
    </source>
</evidence>
<dbReference type="RefSeq" id="XP_001262231.1">
    <property type="nucleotide sequence ID" value="XM_001262230.1"/>
</dbReference>
<protein>
    <submittedName>
        <fullName evidence="1">Uncharacterized protein</fullName>
    </submittedName>
</protein>
<dbReference type="KEGG" id="nfi:NFIA_099700"/>
<dbReference type="Proteomes" id="UP000006702">
    <property type="component" value="Unassembled WGS sequence"/>
</dbReference>
<dbReference type="VEuPathDB" id="FungiDB:NFIA_099700"/>
<keyword evidence="2" id="KW-1185">Reference proteome</keyword>
<sequence>MAGDRSTEYKALFLKEASCKNKQKISIDRKSAAISPQPLVNLFIPATFGIFESRNPISIHTWHNTSTISEILSNVAALIGGVSGQATSNLRRGLQLSAATRERCPRLFSLGGAGRPWSSVWSSTAQGHKSDLRIIT</sequence>
<reference evidence="2" key="1">
    <citation type="journal article" date="2008" name="PLoS Genet.">
        <title>Genomic islands in the pathogenic filamentous fungus Aspergillus fumigatus.</title>
        <authorList>
            <person name="Fedorova N.D."/>
            <person name="Khaldi N."/>
            <person name="Joardar V.S."/>
            <person name="Maiti R."/>
            <person name="Amedeo P."/>
            <person name="Anderson M.J."/>
            <person name="Crabtree J."/>
            <person name="Silva J.C."/>
            <person name="Badger J.H."/>
            <person name="Albarraq A."/>
            <person name="Angiuoli S."/>
            <person name="Bussey H."/>
            <person name="Bowyer P."/>
            <person name="Cotty P.J."/>
            <person name="Dyer P.S."/>
            <person name="Egan A."/>
            <person name="Galens K."/>
            <person name="Fraser-Liggett C.M."/>
            <person name="Haas B.J."/>
            <person name="Inman J.M."/>
            <person name="Kent R."/>
            <person name="Lemieux S."/>
            <person name="Malavazi I."/>
            <person name="Orvis J."/>
            <person name="Roemer T."/>
            <person name="Ronning C.M."/>
            <person name="Sundaram J.P."/>
            <person name="Sutton G."/>
            <person name="Turner G."/>
            <person name="Venter J.C."/>
            <person name="White O.R."/>
            <person name="Whitty B.R."/>
            <person name="Youngman P."/>
            <person name="Wolfe K.H."/>
            <person name="Goldman G.H."/>
            <person name="Wortman J.R."/>
            <person name="Jiang B."/>
            <person name="Denning D.W."/>
            <person name="Nierman W.C."/>
        </authorList>
    </citation>
    <scope>NUCLEOTIDE SEQUENCE [LARGE SCALE GENOMIC DNA]</scope>
    <source>
        <strain evidence="2">ATCC 1020 / DSM 3700 / CBS 544.65 / FGSC A1164 / JCM 1740 / NRRL 181 / WB 181</strain>
    </source>
</reference>
<gene>
    <name evidence="1" type="ORF">NFIA_099700</name>
</gene>
<name>A1DBU4_NEOFI</name>
<evidence type="ECO:0000313" key="2">
    <source>
        <dbReference type="Proteomes" id="UP000006702"/>
    </source>
</evidence>
<dbReference type="AlphaFoldDB" id="A1DBU4"/>
<proteinExistence type="predicted"/>
<dbReference type="GeneID" id="4588518"/>